<dbReference type="OMA" id="ASPFWKK"/>
<dbReference type="EMBL" id="CH954181">
    <property type="protein sequence ID" value="EDV49233.1"/>
    <property type="molecule type" value="Genomic_DNA"/>
</dbReference>
<feature type="chain" id="PRO_5002795859" evidence="1">
    <location>
        <begin position="17"/>
        <end position="98"/>
    </location>
</feature>
<dbReference type="AlphaFoldDB" id="B3P144"/>
<dbReference type="eggNOG" id="ENOG502R111">
    <property type="taxonomic scope" value="Eukaryota"/>
</dbReference>
<feature type="signal peptide" evidence="1">
    <location>
        <begin position="1"/>
        <end position="16"/>
    </location>
</feature>
<keyword evidence="1" id="KW-0732">Signal</keyword>
<sequence>MKFLIFLTLCIAAAQAGLIASPVATYAVTYSAAAPLAYSAPAYSTYAASAFPAYTAYSAYSAPAYAAPVSTYAAGTAFAAPITTYAAPAVVSSILKKK</sequence>
<protein>
    <submittedName>
        <fullName evidence="2">GG17055</fullName>
    </submittedName>
</protein>
<evidence type="ECO:0000313" key="3">
    <source>
        <dbReference type="Proteomes" id="UP000008711"/>
    </source>
</evidence>
<evidence type="ECO:0000256" key="1">
    <source>
        <dbReference type="SAM" id="SignalP"/>
    </source>
</evidence>
<evidence type="ECO:0000313" key="2">
    <source>
        <dbReference type="EMBL" id="EDV49233.1"/>
    </source>
</evidence>
<proteinExistence type="predicted"/>
<dbReference type="KEGG" id="der:6553481"/>
<reference evidence="2 3" key="2">
    <citation type="journal article" date="2008" name="Bioinformatics">
        <title>Assembly reconciliation.</title>
        <authorList>
            <person name="Zimin A.V."/>
            <person name="Smith D.R."/>
            <person name="Sutton G."/>
            <person name="Yorke J.A."/>
        </authorList>
    </citation>
    <scope>NUCLEOTIDE SEQUENCE [LARGE SCALE GENOMIC DNA]</scope>
    <source>
        <strain evidence="2 3">TSC#14021-0224.01</strain>
    </source>
</reference>
<accession>B3P144</accession>
<keyword evidence="3" id="KW-1185">Reference proteome</keyword>
<dbReference type="HOGENOM" id="CLU_172065_0_0_1"/>
<dbReference type="Proteomes" id="UP000008711">
    <property type="component" value="Unassembled WGS sequence"/>
</dbReference>
<reference evidence="2 3" key="1">
    <citation type="journal article" date="2007" name="Nature">
        <title>Evolution of genes and genomes on the Drosophila phylogeny.</title>
        <authorList>
            <consortium name="Drosophila 12 Genomes Consortium"/>
            <person name="Clark A.G."/>
            <person name="Eisen M.B."/>
            <person name="Smith D.R."/>
            <person name="Bergman C.M."/>
            <person name="Oliver B."/>
            <person name="Markow T.A."/>
            <person name="Kaufman T.C."/>
            <person name="Kellis M."/>
            <person name="Gelbart W."/>
            <person name="Iyer V.N."/>
            <person name="Pollard D.A."/>
            <person name="Sackton T.B."/>
            <person name="Larracuente A.M."/>
            <person name="Singh N.D."/>
            <person name="Abad J.P."/>
            <person name="Abt D.N."/>
            <person name="Adryan B."/>
            <person name="Aguade M."/>
            <person name="Akashi H."/>
            <person name="Anderson W.W."/>
            <person name="Aquadro C.F."/>
            <person name="Ardell D.H."/>
            <person name="Arguello R."/>
            <person name="Artieri C.G."/>
            <person name="Barbash D.A."/>
            <person name="Barker D."/>
            <person name="Barsanti P."/>
            <person name="Batterham P."/>
            <person name="Batzoglou S."/>
            <person name="Begun D."/>
            <person name="Bhutkar A."/>
            <person name="Blanco E."/>
            <person name="Bosak S.A."/>
            <person name="Bradley R.K."/>
            <person name="Brand A.D."/>
            <person name="Brent M.R."/>
            <person name="Brooks A.N."/>
            <person name="Brown R.H."/>
            <person name="Butlin R.K."/>
            <person name="Caggese C."/>
            <person name="Calvi B.R."/>
            <person name="Bernardo de Carvalho A."/>
            <person name="Caspi A."/>
            <person name="Castrezana S."/>
            <person name="Celniker S.E."/>
            <person name="Chang J.L."/>
            <person name="Chapple C."/>
            <person name="Chatterji S."/>
            <person name="Chinwalla A."/>
            <person name="Civetta A."/>
            <person name="Clifton S.W."/>
            <person name="Comeron J.M."/>
            <person name="Costello J.C."/>
            <person name="Coyne J.A."/>
            <person name="Daub J."/>
            <person name="David R.G."/>
            <person name="Delcher A.L."/>
            <person name="Delehaunty K."/>
            <person name="Do C.B."/>
            <person name="Ebling H."/>
            <person name="Edwards K."/>
            <person name="Eickbush T."/>
            <person name="Evans J.D."/>
            <person name="Filipski A."/>
            <person name="Findeiss S."/>
            <person name="Freyhult E."/>
            <person name="Fulton L."/>
            <person name="Fulton R."/>
            <person name="Garcia A.C."/>
            <person name="Gardiner A."/>
            <person name="Garfield D.A."/>
            <person name="Garvin B.E."/>
            <person name="Gibson G."/>
            <person name="Gilbert D."/>
            <person name="Gnerre S."/>
            <person name="Godfrey J."/>
            <person name="Good R."/>
            <person name="Gotea V."/>
            <person name="Gravely B."/>
            <person name="Greenberg A.J."/>
            <person name="Griffiths-Jones S."/>
            <person name="Gross S."/>
            <person name="Guigo R."/>
            <person name="Gustafson E.A."/>
            <person name="Haerty W."/>
            <person name="Hahn M.W."/>
            <person name="Halligan D.L."/>
            <person name="Halpern A.L."/>
            <person name="Halter G.M."/>
            <person name="Han M.V."/>
            <person name="Heger A."/>
            <person name="Hillier L."/>
            <person name="Hinrichs A.S."/>
            <person name="Holmes I."/>
            <person name="Hoskins R.A."/>
            <person name="Hubisz M.J."/>
            <person name="Hultmark D."/>
            <person name="Huntley M.A."/>
            <person name="Jaffe D.B."/>
            <person name="Jagadeeshan S."/>
            <person name="Jeck W.R."/>
            <person name="Johnson J."/>
            <person name="Jones C.D."/>
            <person name="Jordan W.C."/>
            <person name="Karpen G.H."/>
            <person name="Kataoka E."/>
            <person name="Keightley P.D."/>
            <person name="Kheradpour P."/>
            <person name="Kirkness E.F."/>
            <person name="Koerich L.B."/>
            <person name="Kristiansen K."/>
            <person name="Kudrna D."/>
            <person name="Kulathinal R.J."/>
            <person name="Kumar S."/>
            <person name="Kwok R."/>
            <person name="Lander E."/>
            <person name="Langley C.H."/>
            <person name="Lapoint R."/>
            <person name="Lazzaro B.P."/>
            <person name="Lee S.J."/>
            <person name="Levesque L."/>
            <person name="Li R."/>
            <person name="Lin C.F."/>
            <person name="Lin M.F."/>
            <person name="Lindblad-Toh K."/>
            <person name="Llopart A."/>
            <person name="Long M."/>
            <person name="Low L."/>
            <person name="Lozovsky E."/>
            <person name="Lu J."/>
            <person name="Luo M."/>
            <person name="Machado C.A."/>
            <person name="Makalowski W."/>
            <person name="Marzo M."/>
            <person name="Matsuda M."/>
            <person name="Matzkin L."/>
            <person name="McAllister B."/>
            <person name="McBride C.S."/>
            <person name="McKernan B."/>
            <person name="McKernan K."/>
            <person name="Mendez-Lago M."/>
            <person name="Minx P."/>
            <person name="Mollenhauer M.U."/>
            <person name="Montooth K."/>
            <person name="Mount S.M."/>
            <person name="Mu X."/>
            <person name="Myers E."/>
            <person name="Negre B."/>
            <person name="Newfeld S."/>
            <person name="Nielsen R."/>
            <person name="Noor M.A."/>
            <person name="O'Grady P."/>
            <person name="Pachter L."/>
            <person name="Papaceit M."/>
            <person name="Parisi M.J."/>
            <person name="Parisi M."/>
            <person name="Parts L."/>
            <person name="Pedersen J.S."/>
            <person name="Pesole G."/>
            <person name="Phillippy A.M."/>
            <person name="Ponting C.P."/>
            <person name="Pop M."/>
            <person name="Porcelli D."/>
            <person name="Powell J.R."/>
            <person name="Prohaska S."/>
            <person name="Pruitt K."/>
            <person name="Puig M."/>
            <person name="Quesneville H."/>
            <person name="Ram K.R."/>
            <person name="Rand D."/>
            <person name="Rasmussen M.D."/>
            <person name="Reed L.K."/>
            <person name="Reenan R."/>
            <person name="Reily A."/>
            <person name="Remington K.A."/>
            <person name="Rieger T.T."/>
            <person name="Ritchie M.G."/>
            <person name="Robin C."/>
            <person name="Rogers Y.H."/>
            <person name="Rohde C."/>
            <person name="Rozas J."/>
            <person name="Rubenfield M.J."/>
            <person name="Ruiz A."/>
            <person name="Russo S."/>
            <person name="Salzberg S.L."/>
            <person name="Sanchez-Gracia A."/>
            <person name="Saranga D.J."/>
            <person name="Sato H."/>
            <person name="Schaeffer S.W."/>
            <person name="Schatz M.C."/>
            <person name="Schlenke T."/>
            <person name="Schwartz R."/>
            <person name="Segarra C."/>
            <person name="Singh R.S."/>
            <person name="Sirot L."/>
            <person name="Sirota M."/>
            <person name="Sisneros N.B."/>
            <person name="Smith C.D."/>
            <person name="Smith T.F."/>
            <person name="Spieth J."/>
            <person name="Stage D.E."/>
            <person name="Stark A."/>
            <person name="Stephan W."/>
            <person name="Strausberg R.L."/>
            <person name="Strempel S."/>
            <person name="Sturgill D."/>
            <person name="Sutton G."/>
            <person name="Sutton G.G."/>
            <person name="Tao W."/>
            <person name="Teichmann S."/>
            <person name="Tobari Y.N."/>
            <person name="Tomimura Y."/>
            <person name="Tsolas J.M."/>
            <person name="Valente V.L."/>
            <person name="Venter E."/>
            <person name="Venter J.C."/>
            <person name="Vicario S."/>
            <person name="Vieira F.G."/>
            <person name="Vilella A.J."/>
            <person name="Villasante A."/>
            <person name="Walenz B."/>
            <person name="Wang J."/>
            <person name="Wasserman M."/>
            <person name="Watts T."/>
            <person name="Wilson D."/>
            <person name="Wilson R.K."/>
            <person name="Wing R.A."/>
            <person name="Wolfner M.F."/>
            <person name="Wong A."/>
            <person name="Wong G.K."/>
            <person name="Wu C.I."/>
            <person name="Wu G."/>
            <person name="Yamamoto D."/>
            <person name="Yang H.P."/>
            <person name="Yang S.P."/>
            <person name="Yorke J.A."/>
            <person name="Yoshida K."/>
            <person name="Zdobnov E."/>
            <person name="Zhang P."/>
            <person name="Zhang Y."/>
            <person name="Zimin A.V."/>
            <person name="Baldwin J."/>
            <person name="Abdouelleil A."/>
            <person name="Abdulkadir J."/>
            <person name="Abebe A."/>
            <person name="Abera B."/>
            <person name="Abreu J."/>
            <person name="Acer S.C."/>
            <person name="Aftuck L."/>
            <person name="Alexander A."/>
            <person name="An P."/>
            <person name="Anderson E."/>
            <person name="Anderson S."/>
            <person name="Arachi H."/>
            <person name="Azer M."/>
            <person name="Bachantsang P."/>
            <person name="Barry A."/>
            <person name="Bayul T."/>
            <person name="Berlin A."/>
            <person name="Bessette D."/>
            <person name="Bloom T."/>
            <person name="Blye J."/>
            <person name="Boguslavskiy L."/>
            <person name="Bonnet C."/>
            <person name="Boukhgalter B."/>
            <person name="Bourzgui I."/>
            <person name="Brown A."/>
            <person name="Cahill P."/>
            <person name="Channer S."/>
            <person name="Cheshatsang Y."/>
            <person name="Chuda L."/>
            <person name="Citroen M."/>
            <person name="Collymore A."/>
            <person name="Cooke P."/>
            <person name="Costello M."/>
            <person name="D'Aco K."/>
            <person name="Daza R."/>
            <person name="De Haan G."/>
            <person name="DeGray S."/>
            <person name="DeMaso C."/>
            <person name="Dhargay N."/>
            <person name="Dooley K."/>
            <person name="Dooley E."/>
            <person name="Doricent M."/>
            <person name="Dorje P."/>
            <person name="Dorjee K."/>
            <person name="Dupes A."/>
            <person name="Elong R."/>
            <person name="Falk J."/>
            <person name="Farina A."/>
            <person name="Faro S."/>
            <person name="Ferguson D."/>
            <person name="Fisher S."/>
            <person name="Foley C.D."/>
            <person name="Franke A."/>
            <person name="Friedrich D."/>
            <person name="Gadbois L."/>
            <person name="Gearin G."/>
            <person name="Gearin C.R."/>
            <person name="Giannoukos G."/>
            <person name="Goode T."/>
            <person name="Graham J."/>
            <person name="Grandbois E."/>
            <person name="Grewal S."/>
            <person name="Gyaltsen K."/>
            <person name="Hafez N."/>
            <person name="Hagos B."/>
            <person name="Hall J."/>
            <person name="Henson C."/>
            <person name="Hollinger A."/>
            <person name="Honan T."/>
            <person name="Huard M.D."/>
            <person name="Hughes L."/>
            <person name="Hurhula B."/>
            <person name="Husby M.E."/>
            <person name="Kamat A."/>
            <person name="Kanga B."/>
            <person name="Kashin S."/>
            <person name="Khazanovich D."/>
            <person name="Kisner P."/>
            <person name="Lance K."/>
            <person name="Lara M."/>
            <person name="Lee W."/>
            <person name="Lennon N."/>
            <person name="Letendre F."/>
            <person name="LeVine R."/>
            <person name="Lipovsky A."/>
            <person name="Liu X."/>
            <person name="Liu J."/>
            <person name="Liu S."/>
            <person name="Lokyitsang T."/>
            <person name="Lokyitsang Y."/>
            <person name="Lubonja R."/>
            <person name="Lui A."/>
            <person name="MacDonald P."/>
            <person name="Magnisalis V."/>
            <person name="Maru K."/>
            <person name="Matthews C."/>
            <person name="McCusker W."/>
            <person name="McDonough S."/>
            <person name="Mehta T."/>
            <person name="Meldrim J."/>
            <person name="Meneus L."/>
            <person name="Mihai O."/>
            <person name="Mihalev A."/>
            <person name="Mihova T."/>
            <person name="Mittelman R."/>
            <person name="Mlenga V."/>
            <person name="Montmayeur A."/>
            <person name="Mulrain L."/>
            <person name="Navidi A."/>
            <person name="Naylor J."/>
            <person name="Negash T."/>
            <person name="Nguyen T."/>
            <person name="Nguyen N."/>
            <person name="Nicol R."/>
            <person name="Norbu C."/>
            <person name="Norbu N."/>
            <person name="Novod N."/>
            <person name="O'Neill B."/>
            <person name="Osman S."/>
            <person name="Markiewicz E."/>
            <person name="Oyono O.L."/>
            <person name="Patti C."/>
            <person name="Phunkhang P."/>
            <person name="Pierre F."/>
            <person name="Priest M."/>
            <person name="Raghuraman S."/>
            <person name="Rege F."/>
            <person name="Reyes R."/>
            <person name="Rise C."/>
            <person name="Rogov P."/>
            <person name="Ross K."/>
            <person name="Ryan E."/>
            <person name="Settipalli S."/>
            <person name="Shea T."/>
            <person name="Sherpa N."/>
            <person name="Shi L."/>
            <person name="Shih D."/>
            <person name="Sparrow T."/>
            <person name="Spaulding J."/>
            <person name="Stalker J."/>
            <person name="Stange-Thomann N."/>
            <person name="Stavropoulos S."/>
            <person name="Stone C."/>
            <person name="Strader C."/>
            <person name="Tesfaye S."/>
            <person name="Thomson T."/>
            <person name="Thoulutsang Y."/>
            <person name="Thoulutsang D."/>
            <person name="Topham K."/>
            <person name="Topping I."/>
            <person name="Tsamla T."/>
            <person name="Vassiliev H."/>
            <person name="Vo A."/>
            <person name="Wangchuk T."/>
            <person name="Wangdi T."/>
            <person name="Weiand M."/>
            <person name="Wilkinson J."/>
            <person name="Wilson A."/>
            <person name="Yadav S."/>
            <person name="Young G."/>
            <person name="Yu Q."/>
            <person name="Zembek L."/>
            <person name="Zhong D."/>
            <person name="Zimmer A."/>
            <person name="Zwirko Z."/>
            <person name="Jaffe D.B."/>
            <person name="Alvarez P."/>
            <person name="Brockman W."/>
            <person name="Butler J."/>
            <person name="Chin C."/>
            <person name="Gnerre S."/>
            <person name="Grabherr M."/>
            <person name="Kleber M."/>
            <person name="Mauceli E."/>
            <person name="MacCallum I."/>
        </authorList>
    </citation>
    <scope>NUCLEOTIDE SEQUENCE [LARGE SCALE GENOMIC DNA]</scope>
    <source>
        <strain evidence="2 3">TSC#14021-0224.01</strain>
    </source>
</reference>
<gene>
    <name evidence="2" type="primary">Dere\GG17055</name>
    <name evidence="2" type="ORF">Dere_GG17055</name>
</gene>
<dbReference type="PhylomeDB" id="B3P144"/>
<organism evidence="2 3">
    <name type="scientific">Drosophila erecta</name>
    <name type="common">Fruit fly</name>
    <dbReference type="NCBI Taxonomy" id="7220"/>
    <lineage>
        <taxon>Eukaryota</taxon>
        <taxon>Metazoa</taxon>
        <taxon>Ecdysozoa</taxon>
        <taxon>Arthropoda</taxon>
        <taxon>Hexapoda</taxon>
        <taxon>Insecta</taxon>
        <taxon>Pterygota</taxon>
        <taxon>Neoptera</taxon>
        <taxon>Endopterygota</taxon>
        <taxon>Diptera</taxon>
        <taxon>Brachycera</taxon>
        <taxon>Muscomorpha</taxon>
        <taxon>Ephydroidea</taxon>
        <taxon>Drosophilidae</taxon>
        <taxon>Drosophila</taxon>
        <taxon>Sophophora</taxon>
    </lineage>
</organism>
<name>B3P144_DROER</name>